<accession>A0A2T4BSJ6</accession>
<dbReference type="AlphaFoldDB" id="A0A2T4BSJ6"/>
<dbReference type="Proteomes" id="UP000240760">
    <property type="component" value="Unassembled WGS sequence"/>
</dbReference>
<dbReference type="EMBL" id="KZ679142">
    <property type="protein sequence ID" value="PTB72265.1"/>
    <property type="molecule type" value="Genomic_DNA"/>
</dbReference>
<organism evidence="1 2">
    <name type="scientific">Trichoderma longibrachiatum ATCC 18648</name>
    <dbReference type="NCBI Taxonomy" id="983965"/>
    <lineage>
        <taxon>Eukaryota</taxon>
        <taxon>Fungi</taxon>
        <taxon>Dikarya</taxon>
        <taxon>Ascomycota</taxon>
        <taxon>Pezizomycotina</taxon>
        <taxon>Sordariomycetes</taxon>
        <taxon>Hypocreomycetidae</taxon>
        <taxon>Hypocreales</taxon>
        <taxon>Hypocreaceae</taxon>
        <taxon>Trichoderma</taxon>
    </lineage>
</organism>
<reference evidence="1 2" key="1">
    <citation type="submission" date="2016-07" db="EMBL/GenBank/DDBJ databases">
        <title>Multiple horizontal gene transfer events from other fungi enriched the ability of initially mycotrophic Trichoderma (Ascomycota) to feed on dead plant biomass.</title>
        <authorList>
            <consortium name="DOE Joint Genome Institute"/>
            <person name="Aerts A."/>
            <person name="Atanasova L."/>
            <person name="Chenthamara K."/>
            <person name="Zhang J."/>
            <person name="Grujic M."/>
            <person name="Henrissat B."/>
            <person name="Kuo A."/>
            <person name="Salamov A."/>
            <person name="Lipzen A."/>
            <person name="Labutti K."/>
            <person name="Barry K."/>
            <person name="Miao Y."/>
            <person name="Rahimi M.J."/>
            <person name="Shen Q."/>
            <person name="Grigoriev I.V."/>
            <person name="Kubicek C.P."/>
            <person name="Druzhinina I.S."/>
        </authorList>
    </citation>
    <scope>NUCLEOTIDE SEQUENCE [LARGE SCALE GENOMIC DNA]</scope>
    <source>
        <strain evidence="1 2">ATCC 18648</strain>
    </source>
</reference>
<proteinExistence type="predicted"/>
<name>A0A2T4BSJ6_TRILO</name>
<evidence type="ECO:0000313" key="2">
    <source>
        <dbReference type="Proteomes" id="UP000240760"/>
    </source>
</evidence>
<evidence type="ECO:0000313" key="1">
    <source>
        <dbReference type="EMBL" id="PTB72265.1"/>
    </source>
</evidence>
<sequence length="167" mass="18529">MLVVKALTDPLVPRTFCCRFTLIDLASCKEEGQGLAGDCGRAFGDEVELRFGPISWERHGRHVQVVDGNNSTPLSRKTSTLRVKSSRFFELALEAFSSCAPWCLFLHLLSLSLRILVGQSFLWPSVSVVSEAKRRLSRWSRLTIPAVEPSTSIACLLSNVSLPLPRL</sequence>
<gene>
    <name evidence="1" type="ORF">M440DRAFT_1094693</name>
</gene>
<protein>
    <submittedName>
        <fullName evidence="1">Uncharacterized protein</fullName>
    </submittedName>
</protein>
<keyword evidence="2" id="KW-1185">Reference proteome</keyword>